<keyword evidence="1" id="KW-0645">Protease</keyword>
<dbReference type="PANTHER" id="PTHR43267">
    <property type="entry name" value="TRNA THREONYLCARBAMOYLADENOSINE DEHYDRATASE"/>
    <property type="match status" value="1"/>
</dbReference>
<dbReference type="GO" id="GO:0006508">
    <property type="term" value="P:proteolysis"/>
    <property type="evidence" value="ECO:0007669"/>
    <property type="project" value="UniProtKB-KW"/>
</dbReference>
<accession>A0A540VST0</accession>
<dbReference type="GO" id="GO:0008641">
    <property type="term" value="F:ubiquitin-like modifier activating enzyme activity"/>
    <property type="evidence" value="ECO:0007669"/>
    <property type="project" value="InterPro"/>
</dbReference>
<feature type="domain" description="THIF-type NAD/FAD binding fold" evidence="6">
    <location>
        <begin position="303"/>
        <end position="408"/>
    </location>
</feature>
<dbReference type="EMBL" id="VIFK01000038">
    <property type="protein sequence ID" value="TQE99814.1"/>
    <property type="molecule type" value="Genomic_DNA"/>
</dbReference>
<evidence type="ECO:0000256" key="3">
    <source>
        <dbReference type="ARBA" id="ARBA00022801"/>
    </source>
</evidence>
<dbReference type="Pfam" id="PF14457">
    <property type="entry name" value="Prok-E2_A"/>
    <property type="match status" value="1"/>
</dbReference>
<dbReference type="InterPro" id="IPR032865">
    <property type="entry name" value="Prok-E2_A"/>
</dbReference>
<evidence type="ECO:0000256" key="1">
    <source>
        <dbReference type="ARBA" id="ARBA00022670"/>
    </source>
</evidence>
<dbReference type="SUPFAM" id="SSF69572">
    <property type="entry name" value="Activating enzymes of the ubiquitin-like proteins"/>
    <property type="match status" value="1"/>
</dbReference>
<keyword evidence="5" id="KW-0482">Metalloprotease</keyword>
<evidence type="ECO:0000313" key="9">
    <source>
        <dbReference type="Proteomes" id="UP000315400"/>
    </source>
</evidence>
<dbReference type="GO" id="GO:0046872">
    <property type="term" value="F:metal ion binding"/>
    <property type="evidence" value="ECO:0007669"/>
    <property type="project" value="UniProtKB-KW"/>
</dbReference>
<dbReference type="Pfam" id="PF14464">
    <property type="entry name" value="Prok-JAB"/>
    <property type="match status" value="1"/>
</dbReference>
<dbReference type="InterPro" id="IPR045886">
    <property type="entry name" value="ThiF/MoeB/HesA"/>
</dbReference>
<keyword evidence="2" id="KW-0479">Metal-binding</keyword>
<name>A0A540VST0_9GAMM</name>
<dbReference type="GO" id="GO:0008237">
    <property type="term" value="F:metallopeptidase activity"/>
    <property type="evidence" value="ECO:0007669"/>
    <property type="project" value="UniProtKB-KW"/>
</dbReference>
<reference evidence="8 9" key="1">
    <citation type="submission" date="2019-06" db="EMBL/GenBank/DDBJ databases">
        <title>Metagenome assembled Genome of Spiribacter salinus SL48-SHIP from the microbial mat of Salt Lake 48 (Novosibirsk region, Russia).</title>
        <authorList>
            <person name="Shipova A."/>
            <person name="Rozanov A.S."/>
            <person name="Bryanskaya A.V."/>
            <person name="Peltek S.E."/>
        </authorList>
    </citation>
    <scope>NUCLEOTIDE SEQUENCE [LARGE SCALE GENOMIC DNA]</scope>
    <source>
        <strain evidence="8">SL48-SHIP-2</strain>
    </source>
</reference>
<dbReference type="Gene3D" id="3.40.140.10">
    <property type="entry name" value="Cytidine Deaminase, domain 2"/>
    <property type="match status" value="1"/>
</dbReference>
<feature type="domain" description="JAB" evidence="7">
    <location>
        <begin position="553"/>
        <end position="650"/>
    </location>
</feature>
<gene>
    <name evidence="8" type="ORF">FKY71_06680</name>
</gene>
<sequence>MEIEAPQKKVHAIQPVEQVAFVFSGDDDRIPHVFALREDFPEVPHLNMHICEWPRMLCLYEESKPELCLRMTPALLIRDTRMWMTLNACGKLHQPDQPLEPLLVDTSGFAILPSEWRKASGRDLTIAAASKTYGGKIALRLSFSDDPDLDQDEKPDFALLCYQTRPIVQGRIRRMPATLPDLQEILSPTGFDITSQLRADILDGLASPSKKHLLILITVPLARDEQGEAEAYHTWGFLPGDRLKQQAITCAELSELLGVTAEGARLLSSGYSDDKLGAIGLDTVRVIEGVSRSALAAYNDTKNSNVRIAAIGCGALGSQLISHAARMGFGNWILIDHDLLLPHNLARHALTYPYVGHSKAAAMAHHASQQSDKRDGFSSLSEDVISPDSHEKLNQNLAKADLVLDMSASVAVSRSTSLSDWPRAASFFLSPSGSDLVLLAESADRSLRLTSLEAQYFRAVVRQEALGQHMRQPVGSIRYSRSCGDISSRIPHWKIAAMSGIAMGSLEGIPSSPEAIARIWSLQQNGSIACTEIEVAPCNIIKVGLWSIHLDQGLLNHITRMRADKLPSETGGILVGSIDFGNSEILVVDALSAPEDSEEWPTHFIRGTSSQLERANAISERTAGNVSYLGEWHSHPNGCGSTASGDDIRLLQFLSSGMSRDGAPGVMAIMAAEGISIYVQDGPEAQPNFTTYKPGNA</sequence>
<keyword evidence="4" id="KW-0862">Zinc</keyword>
<dbReference type="InterPro" id="IPR028090">
    <property type="entry name" value="JAB_dom_prok"/>
</dbReference>
<dbReference type="Proteomes" id="UP000315400">
    <property type="component" value="Unassembled WGS sequence"/>
</dbReference>
<keyword evidence="3" id="KW-0378">Hydrolase</keyword>
<evidence type="ECO:0008006" key="10">
    <source>
        <dbReference type="Google" id="ProtNLM"/>
    </source>
</evidence>
<dbReference type="GO" id="GO:0061503">
    <property type="term" value="F:tRNA threonylcarbamoyladenosine dehydratase"/>
    <property type="evidence" value="ECO:0007669"/>
    <property type="project" value="TreeGrafter"/>
</dbReference>
<dbReference type="InterPro" id="IPR000594">
    <property type="entry name" value="ThiF_NAD_FAD-bd"/>
</dbReference>
<dbReference type="Pfam" id="PF00899">
    <property type="entry name" value="ThiF"/>
    <property type="match status" value="1"/>
</dbReference>
<evidence type="ECO:0000256" key="2">
    <source>
        <dbReference type="ARBA" id="ARBA00022723"/>
    </source>
</evidence>
<dbReference type="Gene3D" id="3.40.50.720">
    <property type="entry name" value="NAD(P)-binding Rossmann-like Domain"/>
    <property type="match status" value="1"/>
</dbReference>
<evidence type="ECO:0000256" key="5">
    <source>
        <dbReference type="ARBA" id="ARBA00023049"/>
    </source>
</evidence>
<protein>
    <recommendedName>
        <fullName evidence="10">Thiamine biosynthesis protein ThiF</fullName>
    </recommendedName>
</protein>
<evidence type="ECO:0000313" key="8">
    <source>
        <dbReference type="EMBL" id="TQE99814.1"/>
    </source>
</evidence>
<dbReference type="PANTHER" id="PTHR43267:SF1">
    <property type="entry name" value="TRNA THREONYLCARBAMOYLADENOSINE DEHYDRATASE"/>
    <property type="match status" value="1"/>
</dbReference>
<proteinExistence type="predicted"/>
<organism evidence="8 9">
    <name type="scientific">Spiribacter salinus</name>
    <dbReference type="NCBI Taxonomy" id="1335746"/>
    <lineage>
        <taxon>Bacteria</taxon>
        <taxon>Pseudomonadati</taxon>
        <taxon>Pseudomonadota</taxon>
        <taxon>Gammaproteobacteria</taxon>
        <taxon>Chromatiales</taxon>
        <taxon>Ectothiorhodospiraceae</taxon>
        <taxon>Spiribacter</taxon>
    </lineage>
</organism>
<dbReference type="GO" id="GO:0061504">
    <property type="term" value="P:cyclic threonylcarbamoyladenosine biosynthetic process"/>
    <property type="evidence" value="ECO:0007669"/>
    <property type="project" value="TreeGrafter"/>
</dbReference>
<evidence type="ECO:0000259" key="7">
    <source>
        <dbReference type="Pfam" id="PF14464"/>
    </source>
</evidence>
<dbReference type="SUPFAM" id="SSF102712">
    <property type="entry name" value="JAB1/MPN domain"/>
    <property type="match status" value="1"/>
</dbReference>
<evidence type="ECO:0000256" key="4">
    <source>
        <dbReference type="ARBA" id="ARBA00022833"/>
    </source>
</evidence>
<comment type="caution">
    <text evidence="8">The sequence shown here is derived from an EMBL/GenBank/DDBJ whole genome shotgun (WGS) entry which is preliminary data.</text>
</comment>
<dbReference type="InterPro" id="IPR035985">
    <property type="entry name" value="Ubiquitin-activating_enz"/>
</dbReference>
<dbReference type="AlphaFoldDB" id="A0A540VST0"/>
<evidence type="ECO:0000259" key="6">
    <source>
        <dbReference type="Pfam" id="PF00899"/>
    </source>
</evidence>